<dbReference type="GeneID" id="93203392"/>
<accession>A0A0C6P0I0</accession>
<organism evidence="1 2">
    <name type="scientific">Bordetella bronchiseptica 253</name>
    <dbReference type="NCBI Taxonomy" id="568707"/>
    <lineage>
        <taxon>Bacteria</taxon>
        <taxon>Pseudomonadati</taxon>
        <taxon>Pseudomonadota</taxon>
        <taxon>Betaproteobacteria</taxon>
        <taxon>Burkholderiales</taxon>
        <taxon>Alcaligenaceae</taxon>
        <taxon>Bordetella</taxon>
    </lineage>
</organism>
<dbReference type="Proteomes" id="UP000007564">
    <property type="component" value="Chromosome"/>
</dbReference>
<protein>
    <submittedName>
        <fullName evidence="1">Putative lipoprotein</fullName>
    </submittedName>
</protein>
<dbReference type="HOGENOM" id="CLU_119860_0_0_4"/>
<dbReference type="RefSeq" id="WP_003810861.1">
    <property type="nucleotide sequence ID" value="NC_019382.1"/>
</dbReference>
<dbReference type="PROSITE" id="PS51257">
    <property type="entry name" value="PROKAR_LIPOPROTEIN"/>
    <property type="match status" value="1"/>
</dbReference>
<name>A0A0C6P0I0_BORBO</name>
<gene>
    <name evidence="1" type="ORF">BN112_0897</name>
</gene>
<dbReference type="KEGG" id="bbh:BN112_0897"/>
<dbReference type="NCBIfam" id="NF046053">
    <property type="entry name" value="lipo_BPTD_2524"/>
    <property type="match status" value="1"/>
</dbReference>
<dbReference type="EMBL" id="HE965806">
    <property type="protein sequence ID" value="CCJ52815.1"/>
    <property type="molecule type" value="Genomic_DNA"/>
</dbReference>
<sequence>MRIARIAAVAGVVGLAGCSVGTAPGAGAVSGNYKLQTNYQDAYRYATVQAERCLVGQGGYRVVGELDDNARTGLVRVVAPFFDGEMARVEIGAIDAHSSNVYIGMWGKSIWNTDALRAMREAVVYGVPSCVAYMPGDPAPTEEVWRLPNR</sequence>
<evidence type="ECO:0000313" key="2">
    <source>
        <dbReference type="Proteomes" id="UP000007564"/>
    </source>
</evidence>
<evidence type="ECO:0000313" key="1">
    <source>
        <dbReference type="EMBL" id="CCJ52815.1"/>
    </source>
</evidence>
<keyword evidence="1" id="KW-0449">Lipoprotein</keyword>
<reference evidence="1 2" key="1">
    <citation type="journal article" date="2012" name="BMC Genomics">
        <title>Comparative genomics of the classical Bordetella subspecies: the evolution and exchange of virulence-associated diversity amongst closely related pathogens.</title>
        <authorList>
            <person name="Park J."/>
            <person name="Zhang Y."/>
            <person name="Buboltz A.M."/>
            <person name="Zhang X."/>
            <person name="Schuster S.C."/>
            <person name="Ahuja U."/>
            <person name="Liu M."/>
            <person name="Miller J.F."/>
            <person name="Sebaihia M."/>
            <person name="Bentley S.D."/>
            <person name="Parkhill J."/>
            <person name="Harvill E.T."/>
        </authorList>
    </citation>
    <scope>NUCLEOTIDE SEQUENCE [LARGE SCALE GENOMIC DNA]</scope>
    <source>
        <strain evidence="1 2">253</strain>
    </source>
</reference>
<dbReference type="OrthoDB" id="8685129at2"/>
<proteinExistence type="predicted"/>
<dbReference type="AlphaFoldDB" id="A0A0C6P0I0"/>